<dbReference type="EMBL" id="CP137573">
    <property type="protein sequence ID" value="WOX23820.1"/>
    <property type="molecule type" value="Genomic_DNA"/>
</dbReference>
<keyword evidence="2" id="KW-0732">Signal</keyword>
<sequence>MLKNTLRAAAVLALVAAVAAPVAVAAPAPADPPPAPRTTHSSLKGDARMGYAVADEEVRVSVNAHAEFGPASLPTRSWGTFRISHEIDGTVHWGEFAVDCLTTGGPTATVTGRLIRTSPGHIWRTTLEPHTRMGVSFYVPADAKQGGEARIGLSGATEKGEPLLTKCMAPAADAPVGDGGYSLRDRF</sequence>
<reference evidence="3 4" key="1">
    <citation type="submission" date="2023-10" db="EMBL/GenBank/DDBJ databases">
        <title>The genome sequence of Streptomyces sp. HUAS YS2.</title>
        <authorList>
            <person name="Mo P."/>
        </authorList>
    </citation>
    <scope>NUCLEOTIDE SEQUENCE [LARGE SCALE GENOMIC DNA]</scope>
    <source>
        <strain evidence="3 4">HUAS YS2</strain>
    </source>
</reference>
<keyword evidence="4" id="KW-1185">Reference proteome</keyword>
<evidence type="ECO:0000256" key="2">
    <source>
        <dbReference type="SAM" id="SignalP"/>
    </source>
</evidence>
<dbReference type="RefSeq" id="WP_318106103.1">
    <property type="nucleotide sequence ID" value="NZ_CP137573.1"/>
</dbReference>
<protein>
    <recommendedName>
        <fullName evidence="5">Secreted protein</fullName>
    </recommendedName>
</protein>
<accession>A0ABZ0LWY1</accession>
<proteinExistence type="predicted"/>
<organism evidence="3 4">
    <name type="scientific">Streptomyces solicathayae</name>
    <dbReference type="NCBI Taxonomy" id="3081768"/>
    <lineage>
        <taxon>Bacteria</taxon>
        <taxon>Bacillati</taxon>
        <taxon>Actinomycetota</taxon>
        <taxon>Actinomycetes</taxon>
        <taxon>Kitasatosporales</taxon>
        <taxon>Streptomycetaceae</taxon>
        <taxon>Streptomyces</taxon>
    </lineage>
</organism>
<dbReference type="Proteomes" id="UP001301731">
    <property type="component" value="Chromosome"/>
</dbReference>
<feature type="chain" id="PRO_5045820088" description="Secreted protein" evidence="2">
    <location>
        <begin position="26"/>
        <end position="187"/>
    </location>
</feature>
<feature type="signal peptide" evidence="2">
    <location>
        <begin position="1"/>
        <end position="25"/>
    </location>
</feature>
<name>A0ABZ0LWY1_9ACTN</name>
<evidence type="ECO:0000313" key="3">
    <source>
        <dbReference type="EMBL" id="WOX23820.1"/>
    </source>
</evidence>
<evidence type="ECO:0000313" key="4">
    <source>
        <dbReference type="Proteomes" id="UP001301731"/>
    </source>
</evidence>
<feature type="region of interest" description="Disordered" evidence="1">
    <location>
        <begin position="26"/>
        <end position="46"/>
    </location>
</feature>
<evidence type="ECO:0008006" key="5">
    <source>
        <dbReference type="Google" id="ProtNLM"/>
    </source>
</evidence>
<evidence type="ECO:0000256" key="1">
    <source>
        <dbReference type="SAM" id="MobiDB-lite"/>
    </source>
</evidence>
<gene>
    <name evidence="3" type="ORF">R2D22_21505</name>
</gene>